<evidence type="ECO:0000256" key="2">
    <source>
        <dbReference type="SAM" id="SignalP"/>
    </source>
</evidence>
<dbReference type="Gene3D" id="1.25.40.10">
    <property type="entry name" value="Tetratricopeptide repeat domain"/>
    <property type="match status" value="1"/>
</dbReference>
<evidence type="ECO:0000313" key="5">
    <source>
        <dbReference type="Proteomes" id="UP000578697"/>
    </source>
</evidence>
<protein>
    <submittedName>
        <fullName evidence="3">TolA-binding protein</fullName>
    </submittedName>
</protein>
<proteinExistence type="predicted"/>
<feature type="compositionally biased region" description="Basic and acidic residues" evidence="1">
    <location>
        <begin position="157"/>
        <end position="174"/>
    </location>
</feature>
<sequence length="326" mass="36744">MRKLKLLFLLSAFITAAQTAAAQSQRPIVSGINTSPSAKKIIVSWHLPKKTEDSHITALLIYRNNRPFSSAEDLKNMKPVAKLSSESETYADTPEDYSEYFYTVISVTKEGSWTGSELYYDEELDAKQDESGGTPFYIILPGVNSTSEGTKLKRYSKKEAKPSVQESKKKKEYDNGQLRDQPLPYIDVLNNQGERKSSISEESENAALSLLGKNTSPAKKALEMYIFEDDLISPSGGDDYLLFEVLRKSFIKEDFNLAASELKKFLAQNRSENTASRASFYLGESYYYTGRYSSALSCFLSVEEKYPALAHKWIESTLNLFNTEDQ</sequence>
<dbReference type="SUPFAM" id="SSF48452">
    <property type="entry name" value="TPR-like"/>
    <property type="match status" value="1"/>
</dbReference>
<evidence type="ECO:0000313" key="3">
    <source>
        <dbReference type="EMBL" id="MBB5217912.1"/>
    </source>
</evidence>
<dbReference type="InterPro" id="IPR011990">
    <property type="entry name" value="TPR-like_helical_dom_sf"/>
</dbReference>
<reference evidence="4 6" key="1">
    <citation type="submission" date="2018-08" db="EMBL/GenBank/DDBJ databases">
        <title>The first complete genome of Treponema rectale (CHPAT), a commensal spirochete of the bovine rectum.</title>
        <authorList>
            <person name="Staton G.J."/>
            <person name="Clegg S.R."/>
            <person name="Carter S.D."/>
            <person name="Radford A.D."/>
            <person name="Darby A."/>
            <person name="Hall N."/>
            <person name="Birtles R.J."/>
            <person name="Evans N.J."/>
        </authorList>
    </citation>
    <scope>NUCLEOTIDE SEQUENCE [LARGE SCALE GENOMIC DNA]</scope>
    <source>
        <strain evidence="4 6">CHPA</strain>
    </source>
</reference>
<dbReference type="Proteomes" id="UP000593591">
    <property type="component" value="Chromosome"/>
</dbReference>
<dbReference type="KEGG" id="trc:DYE49_07815"/>
<gene>
    <name evidence="4" type="ORF">DYE49_07815</name>
    <name evidence="3" type="ORF">HNP77_000256</name>
</gene>
<evidence type="ECO:0000256" key="1">
    <source>
        <dbReference type="SAM" id="MobiDB-lite"/>
    </source>
</evidence>
<accession>A0A840SEM7</accession>
<evidence type="ECO:0000313" key="4">
    <source>
        <dbReference type="EMBL" id="QOS40369.1"/>
    </source>
</evidence>
<evidence type="ECO:0000313" key="6">
    <source>
        <dbReference type="Proteomes" id="UP000593591"/>
    </source>
</evidence>
<organism evidence="3 5">
    <name type="scientific">Treponema rectale</name>
    <dbReference type="NCBI Taxonomy" id="744512"/>
    <lineage>
        <taxon>Bacteria</taxon>
        <taxon>Pseudomonadati</taxon>
        <taxon>Spirochaetota</taxon>
        <taxon>Spirochaetia</taxon>
        <taxon>Spirochaetales</taxon>
        <taxon>Treponemataceae</taxon>
        <taxon>Treponema</taxon>
    </lineage>
</organism>
<dbReference type="RefSeq" id="WP_184651353.1">
    <property type="nucleotide sequence ID" value="NZ_JACHFR010000001.1"/>
</dbReference>
<dbReference type="AlphaFoldDB" id="A0A840SEM7"/>
<reference evidence="3 5" key="2">
    <citation type="submission" date="2020-08" db="EMBL/GenBank/DDBJ databases">
        <title>Genomic Encyclopedia of Type Strains, Phase IV (KMG-IV): sequencing the most valuable type-strain genomes for metagenomic binning, comparative biology and taxonomic classification.</title>
        <authorList>
            <person name="Goeker M."/>
        </authorList>
    </citation>
    <scope>NUCLEOTIDE SEQUENCE [LARGE SCALE GENOMIC DNA]</scope>
    <source>
        <strain evidence="3 5">DSM 103679</strain>
    </source>
</reference>
<keyword evidence="5" id="KW-1185">Reference proteome</keyword>
<feature type="signal peptide" evidence="2">
    <location>
        <begin position="1"/>
        <end position="22"/>
    </location>
</feature>
<keyword evidence="2" id="KW-0732">Signal</keyword>
<dbReference type="Proteomes" id="UP000578697">
    <property type="component" value="Unassembled WGS sequence"/>
</dbReference>
<dbReference type="EMBL" id="JACHFR010000001">
    <property type="protein sequence ID" value="MBB5217912.1"/>
    <property type="molecule type" value="Genomic_DNA"/>
</dbReference>
<dbReference type="EMBL" id="CP031517">
    <property type="protein sequence ID" value="QOS40369.1"/>
    <property type="molecule type" value="Genomic_DNA"/>
</dbReference>
<feature type="chain" id="PRO_5036240815" evidence="2">
    <location>
        <begin position="23"/>
        <end position="326"/>
    </location>
</feature>
<feature type="region of interest" description="Disordered" evidence="1">
    <location>
        <begin position="148"/>
        <end position="178"/>
    </location>
</feature>
<name>A0A840SEM7_9SPIR</name>